<gene>
    <name evidence="1" type="ORF">Bca52824_081566</name>
</gene>
<evidence type="ECO:0000313" key="1">
    <source>
        <dbReference type="EMBL" id="KAG2251430.1"/>
    </source>
</evidence>
<dbReference type="AlphaFoldDB" id="A0A8X7TR34"/>
<evidence type="ECO:0000313" key="2">
    <source>
        <dbReference type="Proteomes" id="UP000886595"/>
    </source>
</evidence>
<dbReference type="Proteomes" id="UP000886595">
    <property type="component" value="Unassembled WGS sequence"/>
</dbReference>
<sequence>MNSTKEVTHRIGAMPQELALAVPVTTRMVLNPEIEGRDDESDGWLLDRCIPVRTVKPSSASLCNQKKSLCFPSSSLVSFPVILGLSPTFFCLLKNCAILIVHRVIKVQERENAEEEDDVLTKGAGSAEVN</sequence>
<proteinExistence type="predicted"/>
<organism evidence="1 2">
    <name type="scientific">Brassica carinata</name>
    <name type="common">Ethiopian mustard</name>
    <name type="synonym">Abyssinian cabbage</name>
    <dbReference type="NCBI Taxonomy" id="52824"/>
    <lineage>
        <taxon>Eukaryota</taxon>
        <taxon>Viridiplantae</taxon>
        <taxon>Streptophyta</taxon>
        <taxon>Embryophyta</taxon>
        <taxon>Tracheophyta</taxon>
        <taxon>Spermatophyta</taxon>
        <taxon>Magnoliopsida</taxon>
        <taxon>eudicotyledons</taxon>
        <taxon>Gunneridae</taxon>
        <taxon>Pentapetalae</taxon>
        <taxon>rosids</taxon>
        <taxon>malvids</taxon>
        <taxon>Brassicales</taxon>
        <taxon>Brassicaceae</taxon>
        <taxon>Brassiceae</taxon>
        <taxon>Brassica</taxon>
    </lineage>
</organism>
<comment type="caution">
    <text evidence="1">The sequence shown here is derived from an EMBL/GenBank/DDBJ whole genome shotgun (WGS) entry which is preliminary data.</text>
</comment>
<protein>
    <submittedName>
        <fullName evidence="1">Uncharacterized protein</fullName>
    </submittedName>
</protein>
<dbReference type="EMBL" id="JAAMPC010000016">
    <property type="protein sequence ID" value="KAG2251430.1"/>
    <property type="molecule type" value="Genomic_DNA"/>
</dbReference>
<accession>A0A8X7TR34</accession>
<reference evidence="1 2" key="1">
    <citation type="submission" date="2020-02" db="EMBL/GenBank/DDBJ databases">
        <authorList>
            <person name="Ma Q."/>
            <person name="Huang Y."/>
            <person name="Song X."/>
            <person name="Pei D."/>
        </authorList>
    </citation>
    <scope>NUCLEOTIDE SEQUENCE [LARGE SCALE GENOMIC DNA]</scope>
    <source>
        <strain evidence="1">Sxm20200214</strain>
        <tissue evidence="1">Leaf</tissue>
    </source>
</reference>
<keyword evidence="2" id="KW-1185">Reference proteome</keyword>
<name>A0A8X7TR34_BRACI</name>